<dbReference type="PANTHER" id="PTHR30540">
    <property type="entry name" value="OSMOTIC STRESS POTASSIUM TRANSPORTER"/>
    <property type="match status" value="1"/>
</dbReference>
<evidence type="ECO:0000256" key="5">
    <source>
        <dbReference type="ARBA" id="ARBA00022692"/>
    </source>
</evidence>
<evidence type="ECO:0000256" key="3">
    <source>
        <dbReference type="ARBA" id="ARBA00022448"/>
    </source>
</evidence>
<keyword evidence="8 10" id="KW-0406">Ion transport</keyword>
<feature type="transmembrane region" description="Helical" evidence="10">
    <location>
        <begin position="538"/>
        <end position="560"/>
    </location>
</feature>
<dbReference type="RefSeq" id="XP_056863630.1">
    <property type="nucleotide sequence ID" value="XM_057007650.1"/>
</dbReference>
<gene>
    <name evidence="14" type="primary">LOC108855118</name>
    <name evidence="15" type="synonym">LOC130510935</name>
</gene>
<comment type="function">
    <text evidence="10">Potassium transporter.</text>
</comment>
<accession>A0A6J0NIH5</accession>
<keyword evidence="4 10" id="KW-0633">Potassium transport</keyword>
<reference evidence="13" key="1">
    <citation type="journal article" date="2019" name="Database">
        <title>The radish genome database (RadishGD): an integrated information resource for radish genomics.</title>
        <authorList>
            <person name="Yu H.J."/>
            <person name="Baek S."/>
            <person name="Lee Y.J."/>
            <person name="Cho A."/>
            <person name="Mun J.H."/>
        </authorList>
    </citation>
    <scope>NUCLEOTIDE SEQUENCE [LARGE SCALE GENOMIC DNA]</scope>
    <source>
        <strain evidence="13">cv. WK10039</strain>
    </source>
</reference>
<evidence type="ECO:0000256" key="10">
    <source>
        <dbReference type="RuleBase" id="RU321113"/>
    </source>
</evidence>
<dbReference type="InterPro" id="IPR053952">
    <property type="entry name" value="K_trans_C"/>
</dbReference>
<keyword evidence="9 10" id="KW-0472">Membrane</keyword>
<evidence type="ECO:0000256" key="1">
    <source>
        <dbReference type="ARBA" id="ARBA00004651"/>
    </source>
</evidence>
<dbReference type="Pfam" id="PF22776">
    <property type="entry name" value="K_trans_C"/>
    <property type="match status" value="1"/>
</dbReference>
<feature type="transmembrane region" description="Helical" evidence="10">
    <location>
        <begin position="510"/>
        <end position="532"/>
    </location>
</feature>
<feature type="transmembrane region" description="Helical" evidence="10">
    <location>
        <begin position="183"/>
        <end position="205"/>
    </location>
</feature>
<dbReference type="InterPro" id="IPR053951">
    <property type="entry name" value="K_trans_N"/>
</dbReference>
<evidence type="ECO:0000313" key="13">
    <source>
        <dbReference type="Proteomes" id="UP000504610"/>
    </source>
</evidence>
<evidence type="ECO:0000313" key="14">
    <source>
        <dbReference type="RefSeq" id="XP_018484344.1"/>
    </source>
</evidence>
<feature type="transmembrane region" description="Helical" evidence="10">
    <location>
        <begin position="615"/>
        <end position="633"/>
    </location>
</feature>
<evidence type="ECO:0000256" key="7">
    <source>
        <dbReference type="ARBA" id="ARBA00022989"/>
    </source>
</evidence>
<dbReference type="GO" id="GO:0015079">
    <property type="term" value="F:potassium ion transmembrane transporter activity"/>
    <property type="evidence" value="ECO:0007669"/>
    <property type="project" value="UniProtKB-UniRule"/>
</dbReference>
<dbReference type="GO" id="GO:0005886">
    <property type="term" value="C:plasma membrane"/>
    <property type="evidence" value="ECO:0007669"/>
    <property type="project" value="UniProtKB-SubCell"/>
</dbReference>
<dbReference type="AlphaFoldDB" id="A0A6J0NIH5"/>
<evidence type="ECO:0000256" key="6">
    <source>
        <dbReference type="ARBA" id="ARBA00022958"/>
    </source>
</evidence>
<feature type="transmembrane region" description="Helical" evidence="10">
    <location>
        <begin position="329"/>
        <end position="349"/>
    </location>
</feature>
<dbReference type="RefSeq" id="XP_018484344.1">
    <property type="nucleotide sequence ID" value="XM_018628842.2"/>
</dbReference>
<dbReference type="PANTHER" id="PTHR30540:SF129">
    <property type="entry name" value="POTASSIUM TRANSPORTER"/>
    <property type="match status" value="1"/>
</dbReference>
<evidence type="ECO:0000256" key="8">
    <source>
        <dbReference type="ARBA" id="ARBA00023065"/>
    </source>
</evidence>
<dbReference type="NCBIfam" id="TIGR00794">
    <property type="entry name" value="kup"/>
    <property type="match status" value="1"/>
</dbReference>
<dbReference type="GeneID" id="108855118"/>
<comment type="subcellular location">
    <subcellularLocation>
        <location evidence="1">Cell membrane</location>
        <topology evidence="1">Multi-pass membrane protein</topology>
    </subcellularLocation>
    <subcellularLocation>
        <location evidence="10">Membrane</location>
        <topology evidence="10">Multi-pass membrane protein</topology>
    </subcellularLocation>
</comment>
<feature type="transmembrane region" description="Helical" evidence="10">
    <location>
        <begin position="225"/>
        <end position="243"/>
    </location>
</feature>
<evidence type="ECO:0000313" key="15">
    <source>
        <dbReference type="RefSeq" id="XP_056863630.1"/>
    </source>
</evidence>
<keyword evidence="7 10" id="KW-1133">Transmembrane helix</keyword>
<feature type="transmembrane region" description="Helical" evidence="10">
    <location>
        <begin position="250"/>
        <end position="271"/>
    </location>
</feature>
<proteinExistence type="inferred from homology"/>
<comment type="caution">
    <text evidence="10">Lacks conserved residue(s) required for the propagation of feature annotation.</text>
</comment>
<evidence type="ECO:0000256" key="9">
    <source>
        <dbReference type="ARBA" id="ARBA00023136"/>
    </source>
</evidence>
<evidence type="ECO:0000256" key="2">
    <source>
        <dbReference type="ARBA" id="ARBA00008440"/>
    </source>
</evidence>
<dbReference type="OrthoDB" id="504708at2759"/>
<dbReference type="Proteomes" id="UP000504610">
    <property type="component" value="Chromosome 4"/>
</dbReference>
<feature type="transmembrane region" description="Helical" evidence="10">
    <location>
        <begin position="369"/>
        <end position="396"/>
    </location>
</feature>
<dbReference type="Pfam" id="PF02705">
    <property type="entry name" value="K_trans"/>
    <property type="match status" value="2"/>
</dbReference>
<feature type="domain" description="K+ potassium transporter integral membrane" evidence="11">
    <location>
        <begin position="482"/>
        <end position="576"/>
    </location>
</feature>
<dbReference type="KEGG" id="rsz:130510935"/>
<feature type="domain" description="K+ potassium transporter integral membrane" evidence="11">
    <location>
        <begin position="60"/>
        <end position="453"/>
    </location>
</feature>
<feature type="domain" description="K+ potassium transporter C-terminal" evidence="12">
    <location>
        <begin position="589"/>
        <end position="836"/>
    </location>
</feature>
<organism evidence="13 14">
    <name type="scientific">Raphanus sativus</name>
    <name type="common">Radish</name>
    <name type="synonym">Raphanus raphanistrum var. sativus</name>
    <dbReference type="NCBI Taxonomy" id="3726"/>
    <lineage>
        <taxon>Eukaryota</taxon>
        <taxon>Viridiplantae</taxon>
        <taxon>Streptophyta</taxon>
        <taxon>Embryophyta</taxon>
        <taxon>Tracheophyta</taxon>
        <taxon>Spermatophyta</taxon>
        <taxon>Magnoliopsida</taxon>
        <taxon>eudicotyledons</taxon>
        <taxon>Gunneridae</taxon>
        <taxon>Pentapetalae</taxon>
        <taxon>rosids</taxon>
        <taxon>malvids</taxon>
        <taxon>Brassicales</taxon>
        <taxon>Brassicaceae</taxon>
        <taxon>Brassiceae</taxon>
        <taxon>Raphanus</taxon>
    </lineage>
</organism>
<keyword evidence="5 10" id="KW-0812">Transmembrane</keyword>
<evidence type="ECO:0000259" key="12">
    <source>
        <dbReference type="Pfam" id="PF22776"/>
    </source>
</evidence>
<name>A0A6J0NIH5_RAPSA</name>
<feature type="transmembrane region" description="Helical" evidence="10">
    <location>
        <begin position="298"/>
        <end position="317"/>
    </location>
</feature>
<feature type="transmembrane region" description="Helical" evidence="10">
    <location>
        <begin position="93"/>
        <end position="114"/>
    </location>
</feature>
<feature type="transmembrane region" description="Helical" evidence="10">
    <location>
        <begin position="572"/>
        <end position="595"/>
    </location>
</feature>
<dbReference type="InterPro" id="IPR003855">
    <property type="entry name" value="K+_transporter"/>
</dbReference>
<keyword evidence="6 10" id="KW-0630">Potassium</keyword>
<comment type="similarity">
    <text evidence="2 10">Belongs to the HAK/KUP transporter (TC 2.A.72.3) family.</text>
</comment>
<protein>
    <recommendedName>
        <fullName evidence="10">Potassium transporter</fullName>
    </recommendedName>
</protein>
<feature type="transmembrane region" description="Helical" evidence="10">
    <location>
        <begin position="51"/>
        <end position="69"/>
    </location>
</feature>
<evidence type="ECO:0000256" key="4">
    <source>
        <dbReference type="ARBA" id="ARBA00022538"/>
    </source>
</evidence>
<dbReference type="KEGG" id="rsz:108855118"/>
<reference evidence="14 15" key="2">
    <citation type="submission" date="2025-04" db="UniProtKB">
        <authorList>
            <consortium name="RefSeq"/>
        </authorList>
    </citation>
    <scope>IDENTIFICATION</scope>
    <source>
        <tissue evidence="14 15">Leaf</tissue>
    </source>
</reference>
<sequence>MAEKVEASVTEGESTIEERDREAMREFEEGLDQPMDEEANMLKNMNNEEGLSMWMLLRLSFQSLGIVYGDLGTSPLYVFYNTFPDGIDDSEDVIGALSLIIYSLLLIPLIKYVFIVCKANDNGQGGTLAIYSLLCRHAKVNLIPNQQRSDEDLTTYSRTLVAEGSFAAKTKKWLESRHSKKRALLVIVLLGTCMMIGDGILTPAISVLSATGGIRVNNPKMSSDIVVLVSVILLIGLFSMQHYGTDKVGWLFAPIVFIWFLFIGATGIYNICKHDTSVLKAFSPTYVYLYFKRRGRDGWISLGGILLSITGTEALYADISYFPLLAIQLAFTLFVFPCLLLAYCGQAAYLVTHKEHYKDAFYASIPESVYWPMLIVATGAAIVGSQATISGTYSIIKQAVSHGCFPRVKIVHTSKKFLGQIYCPDINWILMLGCIAVTASFKNQTEIGNAYGNIYMTRCLAFRLDIFEYSSDFYFLVSWLILGTAVVVVMLVTTLLMVLTMLLVWRLHWILVLVFAIFSLVVELSYFSAVLLKVNEGGWVPLIIAAICLLVMFVWNYVTVKKYEFEVHSRVSMSWILGLGPSLGLVRVPGIGLVHTELASGVPHIFSHFITNLPAIHSVVVFVCVKYLPVYTVPEEERFLVKRIGPKTFRMFRCVARYGYKDLHRKDDNFENKLFDNLFSFIQTETMMESDSNYSPYSFNHRQESRDELIRNHNNNHGGNDNNMVMFSSMVDYSESTIVPADSPHSAMSFSQNYTVEEEEEKEEEEEDELEFLKICKETGVVHIMGNTKVRARKGSLLPKKIAIDYVYRFLSKMCRANSAILHVPHETLLNVGQVYYV</sequence>
<feature type="transmembrane region" description="Helical" evidence="10">
    <location>
        <begin position="473"/>
        <end position="498"/>
    </location>
</feature>
<keyword evidence="13" id="KW-1185">Reference proteome</keyword>
<evidence type="ECO:0000259" key="11">
    <source>
        <dbReference type="Pfam" id="PF02705"/>
    </source>
</evidence>
<feature type="transmembrane region" description="Helical" evidence="10">
    <location>
        <begin position="417"/>
        <end position="441"/>
    </location>
</feature>
<keyword evidence="3" id="KW-0813">Transport</keyword>